<dbReference type="Pfam" id="PF12728">
    <property type="entry name" value="HTH_17"/>
    <property type="match status" value="1"/>
</dbReference>
<keyword evidence="4" id="KW-1185">Reference proteome</keyword>
<name>A0A6L3YMK7_9HYPH</name>
<evidence type="ECO:0000259" key="1">
    <source>
        <dbReference type="Pfam" id="PF12728"/>
    </source>
</evidence>
<comment type="caution">
    <text evidence="3">The sequence shown here is derived from an EMBL/GenBank/DDBJ whole genome shotgun (WGS) entry which is preliminary data.</text>
</comment>
<dbReference type="EMBL" id="WBVX01000014">
    <property type="protein sequence ID" value="KAB2684282.1"/>
    <property type="molecule type" value="Genomic_DNA"/>
</dbReference>
<dbReference type="InterPro" id="IPR041657">
    <property type="entry name" value="HTH_17"/>
</dbReference>
<dbReference type="InterPro" id="IPR009061">
    <property type="entry name" value="DNA-bd_dom_put_sf"/>
</dbReference>
<proteinExistence type="predicted"/>
<accession>A0A6L3YMK7</accession>
<evidence type="ECO:0000313" key="3">
    <source>
        <dbReference type="EMBL" id="KAB2684282.1"/>
    </source>
</evidence>
<dbReference type="EMBL" id="WBWA01000037">
    <property type="protein sequence ID" value="KAB2662042.1"/>
    <property type="molecule type" value="Genomic_DNA"/>
</dbReference>
<evidence type="ECO:0000313" key="2">
    <source>
        <dbReference type="EMBL" id="KAB2662042.1"/>
    </source>
</evidence>
<sequence length="117" mass="13115">MQGNRNSGKISASYLELTEHLVRQYGLSLGIFAGAIKRKPRIAKAISPSPITFQHHHLLTSEQAAAVLGLRAKTLANWRVEGIEKLPFRRIGGAVRYQYSDLLEFINSNKKINTSQR</sequence>
<organism evidence="3 5">
    <name type="scientific">Brucella tritici</name>
    <dbReference type="NCBI Taxonomy" id="94626"/>
    <lineage>
        <taxon>Bacteria</taxon>
        <taxon>Pseudomonadati</taxon>
        <taxon>Pseudomonadota</taxon>
        <taxon>Alphaproteobacteria</taxon>
        <taxon>Hyphomicrobiales</taxon>
        <taxon>Brucellaceae</taxon>
        <taxon>Brucella/Ochrobactrum group</taxon>
        <taxon>Brucella</taxon>
    </lineage>
</organism>
<protein>
    <submittedName>
        <fullName evidence="3">Helix-turn-helix domain-containing protein</fullName>
    </submittedName>
</protein>
<feature type="domain" description="Helix-turn-helix" evidence="1">
    <location>
        <begin position="58"/>
        <end position="109"/>
    </location>
</feature>
<dbReference type="SUPFAM" id="SSF46955">
    <property type="entry name" value="Putative DNA-binding domain"/>
    <property type="match status" value="1"/>
</dbReference>
<dbReference type="Proteomes" id="UP000430843">
    <property type="component" value="Unassembled WGS sequence"/>
</dbReference>
<evidence type="ECO:0000313" key="4">
    <source>
        <dbReference type="Proteomes" id="UP000430843"/>
    </source>
</evidence>
<dbReference type="RefSeq" id="WP_151556402.1">
    <property type="nucleotide sequence ID" value="NZ_JAKVTF010000002.1"/>
</dbReference>
<evidence type="ECO:0000313" key="5">
    <source>
        <dbReference type="Proteomes" id="UP000481643"/>
    </source>
</evidence>
<dbReference type="Proteomes" id="UP000481643">
    <property type="component" value="Unassembled WGS sequence"/>
</dbReference>
<gene>
    <name evidence="2" type="ORF">F9K91_23450</name>
    <name evidence="3" type="ORF">F9L08_14815</name>
</gene>
<dbReference type="AlphaFoldDB" id="A0A6L3YMK7"/>
<reference evidence="4 5" key="1">
    <citation type="submission" date="2019-09" db="EMBL/GenBank/DDBJ databases">
        <title>Taxonomic organization of the family Brucellaceae based on a phylogenomic approach.</title>
        <authorList>
            <person name="Leclercq S."/>
            <person name="Cloeckaert A."/>
            <person name="Zygmunt M.S."/>
        </authorList>
    </citation>
    <scope>NUCLEOTIDE SEQUENCE [LARGE SCALE GENOMIC DNA]</scope>
    <source>
        <strain evidence="2 4">LMG 18957</strain>
        <strain evidence="3 5">WS1830</strain>
    </source>
</reference>